<dbReference type="SMART" id="SM00347">
    <property type="entry name" value="HTH_MARR"/>
    <property type="match status" value="1"/>
</dbReference>
<dbReference type="Gene3D" id="1.10.10.10">
    <property type="entry name" value="Winged helix-like DNA-binding domain superfamily/Winged helix DNA-binding domain"/>
    <property type="match status" value="1"/>
</dbReference>
<dbReference type="PROSITE" id="PS50995">
    <property type="entry name" value="HTH_MARR_2"/>
    <property type="match status" value="1"/>
</dbReference>
<dbReference type="GO" id="GO:0006950">
    <property type="term" value="P:response to stress"/>
    <property type="evidence" value="ECO:0007669"/>
    <property type="project" value="TreeGrafter"/>
</dbReference>
<dbReference type="PRINTS" id="PR00598">
    <property type="entry name" value="HTHMARR"/>
</dbReference>
<sequence>MTDPRWLADDQQRAWRAYVVMQGRLNARLNQQLQTDSELSLSDFEVLVHLTDTPEQRLRILELARAMQWEKSRVSHHVRRMEGRGLVSRAECPSDARGAFIVLTAAGRTAIEQAAPQHVATVRRLLIDDLSPEELSTLTTVFHRVLSRLDAGE</sequence>
<comment type="caution">
    <text evidence="3">The sequence shown here is derived from an EMBL/GenBank/DDBJ whole genome shotgun (WGS) entry which is preliminary data.</text>
</comment>
<dbReference type="EMBL" id="JAAGKO020000003">
    <property type="protein sequence ID" value="MDI5961876.1"/>
    <property type="molecule type" value="Genomic_DNA"/>
</dbReference>
<dbReference type="GO" id="GO:0003700">
    <property type="term" value="F:DNA-binding transcription factor activity"/>
    <property type="evidence" value="ECO:0007669"/>
    <property type="project" value="InterPro"/>
</dbReference>
<dbReference type="AlphaFoldDB" id="A0AA90H7N9"/>
<dbReference type="EMBL" id="JABXJJ020000045">
    <property type="protein sequence ID" value="MDI5973431.1"/>
    <property type="molecule type" value="Genomic_DNA"/>
</dbReference>
<evidence type="ECO:0000259" key="1">
    <source>
        <dbReference type="PROSITE" id="PS50995"/>
    </source>
</evidence>
<dbReference type="Pfam" id="PF01047">
    <property type="entry name" value="MarR"/>
    <property type="match status" value="1"/>
</dbReference>
<feature type="domain" description="HTH marR-type" evidence="1">
    <location>
        <begin position="11"/>
        <end position="147"/>
    </location>
</feature>
<evidence type="ECO:0000313" key="4">
    <source>
        <dbReference type="Proteomes" id="UP001156398"/>
    </source>
</evidence>
<evidence type="ECO:0000313" key="3">
    <source>
        <dbReference type="EMBL" id="MDI5973431.1"/>
    </source>
</evidence>
<evidence type="ECO:0000313" key="2">
    <source>
        <dbReference type="EMBL" id="MDI5961876.1"/>
    </source>
</evidence>
<proteinExistence type="predicted"/>
<dbReference type="InterPro" id="IPR000835">
    <property type="entry name" value="HTH_MarR-typ"/>
</dbReference>
<dbReference type="Proteomes" id="UP001156398">
    <property type="component" value="Unassembled WGS sequence"/>
</dbReference>
<dbReference type="SUPFAM" id="SSF46785">
    <property type="entry name" value="Winged helix' DNA-binding domain"/>
    <property type="match status" value="1"/>
</dbReference>
<keyword evidence="4" id="KW-1185">Reference proteome</keyword>
<protein>
    <submittedName>
        <fullName evidence="3">MarR family transcriptional regulator</fullName>
    </submittedName>
</protein>
<dbReference type="PANTHER" id="PTHR33164:SF99">
    <property type="entry name" value="MARR FAMILY REGULATORY PROTEIN"/>
    <property type="match status" value="1"/>
</dbReference>
<dbReference type="RefSeq" id="WP_271317166.1">
    <property type="nucleotide sequence ID" value="NZ_JAAGKO020000003.1"/>
</dbReference>
<dbReference type="PANTHER" id="PTHR33164">
    <property type="entry name" value="TRANSCRIPTIONAL REGULATOR, MARR FAMILY"/>
    <property type="match status" value="1"/>
</dbReference>
<accession>A0AA90H7N9</accession>
<dbReference type="InterPro" id="IPR036390">
    <property type="entry name" value="WH_DNA-bd_sf"/>
</dbReference>
<name>A0AA90H7N9_9ACTN</name>
<reference evidence="3 4" key="1">
    <citation type="submission" date="2023-05" db="EMBL/GenBank/DDBJ databases">
        <title>Streptantibioticus silvisoli sp. nov., acidotolerant actinomycetes 1 from pine litter.</title>
        <authorList>
            <person name="Swiecimska M."/>
            <person name="Golinska P."/>
            <person name="Sangal V."/>
            <person name="Wachnowicz B."/>
            <person name="Goodfellow M."/>
        </authorList>
    </citation>
    <scope>NUCLEOTIDE SEQUENCE</scope>
    <source>
        <strain evidence="3">SL13</strain>
        <strain evidence="2 4">SL54</strain>
    </source>
</reference>
<gene>
    <name evidence="2" type="ORF">POF43_003920</name>
    <name evidence="3" type="ORF">POF50_029500</name>
</gene>
<organism evidence="3">
    <name type="scientific">Streptantibioticus silvisoli</name>
    <dbReference type="NCBI Taxonomy" id="2705255"/>
    <lineage>
        <taxon>Bacteria</taxon>
        <taxon>Bacillati</taxon>
        <taxon>Actinomycetota</taxon>
        <taxon>Actinomycetes</taxon>
        <taxon>Kitasatosporales</taxon>
        <taxon>Streptomycetaceae</taxon>
        <taxon>Streptantibioticus</taxon>
    </lineage>
</organism>
<dbReference type="InterPro" id="IPR036388">
    <property type="entry name" value="WH-like_DNA-bd_sf"/>
</dbReference>
<dbReference type="InterPro" id="IPR039422">
    <property type="entry name" value="MarR/SlyA-like"/>
</dbReference>